<evidence type="ECO:0000313" key="6">
    <source>
        <dbReference type="EMBL" id="MCS4555130.1"/>
    </source>
</evidence>
<comment type="similarity">
    <text evidence="1 5">Belongs to the KptA/TPT1 family.</text>
</comment>
<name>A0ABT2FFQ4_9GAMM</name>
<evidence type="ECO:0000256" key="4">
    <source>
        <dbReference type="ARBA" id="ARBA00025212"/>
    </source>
</evidence>
<gene>
    <name evidence="5" type="primary">kptA</name>
    <name evidence="6" type="ORF">L9G74_01635</name>
</gene>
<protein>
    <recommendedName>
        <fullName evidence="5">Probable RNA 2'-phosphotransferase</fullName>
        <ecNumber evidence="5">2.7.1.-</ecNumber>
    </recommendedName>
</protein>
<dbReference type="NCBIfam" id="NF002014">
    <property type="entry name" value="PRK00819.1-4"/>
    <property type="match status" value="1"/>
</dbReference>
<dbReference type="EMBL" id="JAKOGG010000001">
    <property type="protein sequence ID" value="MCS4555130.1"/>
    <property type="molecule type" value="Genomic_DNA"/>
</dbReference>
<organism evidence="6 7">
    <name type="scientific">Shewanella electrica</name>
    <dbReference type="NCBI Taxonomy" id="515560"/>
    <lineage>
        <taxon>Bacteria</taxon>
        <taxon>Pseudomonadati</taxon>
        <taxon>Pseudomonadota</taxon>
        <taxon>Gammaproteobacteria</taxon>
        <taxon>Alteromonadales</taxon>
        <taxon>Shewanellaceae</taxon>
        <taxon>Shewanella</taxon>
    </lineage>
</organism>
<dbReference type="SUPFAM" id="SSF56399">
    <property type="entry name" value="ADP-ribosylation"/>
    <property type="match status" value="1"/>
</dbReference>
<evidence type="ECO:0000256" key="5">
    <source>
        <dbReference type="HAMAP-Rule" id="MF_00299"/>
    </source>
</evidence>
<comment type="function">
    <text evidence="4 5">Removes the 2'-phosphate from RNA via an intermediate in which the phosphate is ADP-ribosylated by NAD followed by a presumed transesterification to release the RNA and generate ADP-ribose 1''-2''-cyclic phosphate (APPR&gt;P). May function as an ADP-ribosylase.</text>
</comment>
<proteinExistence type="inferred from homology"/>
<dbReference type="PANTHER" id="PTHR12684:SF2">
    <property type="entry name" value="TRNA 2'-PHOSPHOTRANSFERASE 1"/>
    <property type="match status" value="1"/>
</dbReference>
<keyword evidence="2 5" id="KW-0808">Transferase</keyword>
<evidence type="ECO:0000313" key="7">
    <source>
        <dbReference type="Proteomes" id="UP001201549"/>
    </source>
</evidence>
<dbReference type="GO" id="GO:0016740">
    <property type="term" value="F:transferase activity"/>
    <property type="evidence" value="ECO:0007669"/>
    <property type="project" value="UniProtKB-KW"/>
</dbReference>
<keyword evidence="7" id="KW-1185">Reference proteome</keyword>
<evidence type="ECO:0000256" key="2">
    <source>
        <dbReference type="ARBA" id="ARBA00022679"/>
    </source>
</evidence>
<comment type="caution">
    <text evidence="6">The sequence shown here is derived from an EMBL/GenBank/DDBJ whole genome shotgun (WGS) entry which is preliminary data.</text>
</comment>
<dbReference type="HAMAP" id="MF_00299">
    <property type="entry name" value="KptA"/>
    <property type="match status" value="1"/>
</dbReference>
<dbReference type="InterPro" id="IPR002745">
    <property type="entry name" value="Ptrans_KptA/Tpt1"/>
</dbReference>
<dbReference type="InterPro" id="IPR022928">
    <property type="entry name" value="RNA_2'-PTrans_KptA"/>
</dbReference>
<dbReference type="Gene3D" id="1.10.10.970">
    <property type="entry name" value="RNA 2'-phosphotransferase, Tpt1/KptA family, N-terminal domain"/>
    <property type="match status" value="1"/>
</dbReference>
<evidence type="ECO:0000256" key="3">
    <source>
        <dbReference type="ARBA" id="ARBA00023027"/>
    </source>
</evidence>
<sequence>MPNDHISKLLSLVLRHQPQQLGIDLDAGGWADIQQLLKQFNTTGVPLNHQQLLTLVADSDKQRFAISADGQKIRANQGHSFPVDLDLTPQVPPDVLLHGTASRFLAAIQTEGLQKMARHHVHLTEHIDAALAVGQRYGKPVLLQIDAAAMVAAGHTFYQSANHVWLTDNVPPNFIHILEDIPA</sequence>
<dbReference type="Proteomes" id="UP001201549">
    <property type="component" value="Unassembled WGS sequence"/>
</dbReference>
<accession>A0ABT2FFQ4</accession>
<keyword evidence="3 5" id="KW-0520">NAD</keyword>
<dbReference type="InterPro" id="IPR042081">
    <property type="entry name" value="RNA_2'-PTrans_C"/>
</dbReference>
<dbReference type="Gene3D" id="3.20.170.30">
    <property type="match status" value="1"/>
</dbReference>
<dbReference type="Pfam" id="PF01885">
    <property type="entry name" value="PTS_2-RNA"/>
    <property type="match status" value="1"/>
</dbReference>
<reference evidence="7" key="1">
    <citation type="submission" date="2023-07" db="EMBL/GenBank/DDBJ databases">
        <title>Shewanella mangrovi sp. nov., an acetaldehyde- degrading bacterium isolated from mangrove sediment.</title>
        <authorList>
            <person name="Liu Y."/>
        </authorList>
    </citation>
    <scope>NUCLEOTIDE SEQUENCE [LARGE SCALE GENOMIC DNA]</scope>
    <source>
        <strain evidence="7">C32</strain>
    </source>
</reference>
<dbReference type="PANTHER" id="PTHR12684">
    <property type="entry name" value="PUTATIVE PHOSPHOTRANSFERASE"/>
    <property type="match status" value="1"/>
</dbReference>
<dbReference type="RefSeq" id="WP_238894532.1">
    <property type="nucleotide sequence ID" value="NZ_JAKOGG010000001.1"/>
</dbReference>
<dbReference type="EC" id="2.7.1.-" evidence="5"/>
<evidence type="ECO:0000256" key="1">
    <source>
        <dbReference type="ARBA" id="ARBA00009836"/>
    </source>
</evidence>
<dbReference type="InterPro" id="IPR042080">
    <property type="entry name" value="RNA_2'-PTrans_N"/>
</dbReference>